<protein>
    <submittedName>
        <fullName evidence="2">Uncharacterized protein</fullName>
    </submittedName>
</protein>
<organism evidence="1 2">
    <name type="scientific">Panagrolaimus sp. JU765</name>
    <dbReference type="NCBI Taxonomy" id="591449"/>
    <lineage>
        <taxon>Eukaryota</taxon>
        <taxon>Metazoa</taxon>
        <taxon>Ecdysozoa</taxon>
        <taxon>Nematoda</taxon>
        <taxon>Chromadorea</taxon>
        <taxon>Rhabditida</taxon>
        <taxon>Tylenchina</taxon>
        <taxon>Panagrolaimomorpha</taxon>
        <taxon>Panagrolaimoidea</taxon>
        <taxon>Panagrolaimidae</taxon>
        <taxon>Panagrolaimus</taxon>
    </lineage>
</organism>
<proteinExistence type="predicted"/>
<accession>A0AC34RKI8</accession>
<reference evidence="2" key="1">
    <citation type="submission" date="2022-11" db="UniProtKB">
        <authorList>
            <consortium name="WormBaseParasite"/>
        </authorList>
    </citation>
    <scope>IDENTIFICATION</scope>
</reference>
<sequence>MAQKRYSVRRKTDEIILPVPESDLKSRRRKQLPRKNRFIRAVFDIDAFFGWEKENSSFEKMEKFFENQLISKQTTNGTFLEGKKRRVDPQKVWISQLTDIDKIYKASELRDIKMSAFG</sequence>
<evidence type="ECO:0000313" key="1">
    <source>
        <dbReference type="Proteomes" id="UP000887576"/>
    </source>
</evidence>
<dbReference type="WBParaSite" id="JU765_v2.g7882.t1">
    <property type="protein sequence ID" value="JU765_v2.g7882.t1"/>
    <property type="gene ID" value="JU765_v2.g7882"/>
</dbReference>
<name>A0AC34RKI8_9BILA</name>
<dbReference type="Proteomes" id="UP000887576">
    <property type="component" value="Unplaced"/>
</dbReference>
<evidence type="ECO:0000313" key="2">
    <source>
        <dbReference type="WBParaSite" id="JU765_v2.g7882.t1"/>
    </source>
</evidence>